<name>A0AAV1X1X3_LUPLU</name>
<dbReference type="AlphaFoldDB" id="A0AAV1X1X3"/>
<comment type="caution">
    <text evidence="2">The sequence shown here is derived from an EMBL/GenBank/DDBJ whole genome shotgun (WGS) entry which is preliminary data.</text>
</comment>
<keyword evidence="3" id="KW-1185">Reference proteome</keyword>
<evidence type="ECO:0000313" key="3">
    <source>
        <dbReference type="Proteomes" id="UP001497480"/>
    </source>
</evidence>
<organism evidence="2 3">
    <name type="scientific">Lupinus luteus</name>
    <name type="common">European yellow lupine</name>
    <dbReference type="NCBI Taxonomy" id="3873"/>
    <lineage>
        <taxon>Eukaryota</taxon>
        <taxon>Viridiplantae</taxon>
        <taxon>Streptophyta</taxon>
        <taxon>Embryophyta</taxon>
        <taxon>Tracheophyta</taxon>
        <taxon>Spermatophyta</taxon>
        <taxon>Magnoliopsida</taxon>
        <taxon>eudicotyledons</taxon>
        <taxon>Gunneridae</taxon>
        <taxon>Pentapetalae</taxon>
        <taxon>rosids</taxon>
        <taxon>fabids</taxon>
        <taxon>Fabales</taxon>
        <taxon>Fabaceae</taxon>
        <taxon>Papilionoideae</taxon>
        <taxon>50 kb inversion clade</taxon>
        <taxon>genistoids sensu lato</taxon>
        <taxon>core genistoids</taxon>
        <taxon>Genisteae</taxon>
        <taxon>Lupinus</taxon>
    </lineage>
</organism>
<dbReference type="Proteomes" id="UP001497480">
    <property type="component" value="Unassembled WGS sequence"/>
</dbReference>
<feature type="region of interest" description="Disordered" evidence="1">
    <location>
        <begin position="95"/>
        <end position="127"/>
    </location>
</feature>
<accession>A0AAV1X1X3</accession>
<evidence type="ECO:0000256" key="1">
    <source>
        <dbReference type="SAM" id="MobiDB-lite"/>
    </source>
</evidence>
<gene>
    <name evidence="2" type="ORF">LLUT_LOCUS16442</name>
</gene>
<reference evidence="2 3" key="1">
    <citation type="submission" date="2024-03" db="EMBL/GenBank/DDBJ databases">
        <authorList>
            <person name="Martinez-Hernandez J."/>
        </authorList>
    </citation>
    <scope>NUCLEOTIDE SEQUENCE [LARGE SCALE GENOMIC DNA]</scope>
</reference>
<feature type="compositionally biased region" description="Basic residues" evidence="1">
    <location>
        <begin position="95"/>
        <end position="108"/>
    </location>
</feature>
<sequence length="127" mass="14457">MWRSRKRVIGLFHPELDCLVYTSDHDATPQTLMARAIHRFGVTLLSSKNFPNIAKRSLRAAEDRLRAFANADGSSPSIGAVIYASRFSSNLLRSLRRRKRSKMPHTRKVLPLLPPKPSEPDFTTKEK</sequence>
<dbReference type="EMBL" id="CAXHTB010000011">
    <property type="protein sequence ID" value="CAL0315382.1"/>
    <property type="molecule type" value="Genomic_DNA"/>
</dbReference>
<proteinExistence type="predicted"/>
<protein>
    <recommendedName>
        <fullName evidence="4">NYN domain-containing protein</fullName>
    </recommendedName>
</protein>
<evidence type="ECO:0008006" key="4">
    <source>
        <dbReference type="Google" id="ProtNLM"/>
    </source>
</evidence>
<feature type="compositionally biased region" description="Basic and acidic residues" evidence="1">
    <location>
        <begin position="118"/>
        <end position="127"/>
    </location>
</feature>
<evidence type="ECO:0000313" key="2">
    <source>
        <dbReference type="EMBL" id="CAL0315382.1"/>
    </source>
</evidence>